<proteinExistence type="predicted"/>
<evidence type="ECO:0000313" key="1">
    <source>
        <dbReference type="EMBL" id="KAK4025373.1"/>
    </source>
</evidence>
<dbReference type="Proteomes" id="UP001234178">
    <property type="component" value="Unassembled WGS sequence"/>
</dbReference>
<sequence length="135" mass="15991">MEDDSDKKVQGNILKHPLHFLSETCLVPPSLYRLTRHFHRPEWNKEKCVDFRLTFWVKTSTTNPRESVTTIGQQLVDVFRLIGQRQVDDLQQLLGMVKIEDFAGTIERLVQEIHQDLRHPVEEFPRLRFAIPSQW</sequence>
<name>A0ABR0AJV0_9CRUS</name>
<accession>A0ABR0AJV0</accession>
<protein>
    <submittedName>
        <fullName evidence="1">Uncharacterized protein</fullName>
    </submittedName>
</protein>
<organism evidence="1 2">
    <name type="scientific">Daphnia magna</name>
    <dbReference type="NCBI Taxonomy" id="35525"/>
    <lineage>
        <taxon>Eukaryota</taxon>
        <taxon>Metazoa</taxon>
        <taxon>Ecdysozoa</taxon>
        <taxon>Arthropoda</taxon>
        <taxon>Crustacea</taxon>
        <taxon>Branchiopoda</taxon>
        <taxon>Diplostraca</taxon>
        <taxon>Cladocera</taxon>
        <taxon>Anomopoda</taxon>
        <taxon>Daphniidae</taxon>
        <taxon>Daphnia</taxon>
    </lineage>
</organism>
<evidence type="ECO:0000313" key="2">
    <source>
        <dbReference type="Proteomes" id="UP001234178"/>
    </source>
</evidence>
<comment type="caution">
    <text evidence="1">The sequence shown here is derived from an EMBL/GenBank/DDBJ whole genome shotgun (WGS) entry which is preliminary data.</text>
</comment>
<dbReference type="EMBL" id="JAOYFB010000038">
    <property type="protein sequence ID" value="KAK4025373.1"/>
    <property type="molecule type" value="Genomic_DNA"/>
</dbReference>
<reference evidence="1 2" key="1">
    <citation type="journal article" date="2023" name="Nucleic Acids Res.">
        <title>The hologenome of Daphnia magna reveals possible DNA methylation and microbiome-mediated evolution of the host genome.</title>
        <authorList>
            <person name="Chaturvedi A."/>
            <person name="Li X."/>
            <person name="Dhandapani V."/>
            <person name="Marshall H."/>
            <person name="Kissane S."/>
            <person name="Cuenca-Cambronero M."/>
            <person name="Asole G."/>
            <person name="Calvet F."/>
            <person name="Ruiz-Romero M."/>
            <person name="Marangio P."/>
            <person name="Guigo R."/>
            <person name="Rago D."/>
            <person name="Mirbahai L."/>
            <person name="Eastwood N."/>
            <person name="Colbourne J.K."/>
            <person name="Zhou J."/>
            <person name="Mallon E."/>
            <person name="Orsini L."/>
        </authorList>
    </citation>
    <scope>NUCLEOTIDE SEQUENCE [LARGE SCALE GENOMIC DNA]</scope>
    <source>
        <strain evidence="1">LRV0_1</strain>
    </source>
</reference>
<gene>
    <name evidence="1" type="ORF">OUZ56_014446</name>
</gene>
<keyword evidence="2" id="KW-1185">Reference proteome</keyword>